<name>A0A0V1GP86_9BILA</name>
<sequence length="126" mass="14181">MPPKSPFLMNAAVSVILLQSCLSHPELVKSIERWIGTRTGWRGWEAELITNHVAAALGYRSIFGLEDQWRSTIGRRRNVFLVTNRSGCDLLQWLLIARCNKQLKRLSCICFVTPSGQLPSSKRIGG</sequence>
<dbReference type="PROSITE" id="PS51257">
    <property type="entry name" value="PROKAR_LIPOPROTEIN"/>
    <property type="match status" value="1"/>
</dbReference>
<proteinExistence type="predicted"/>
<feature type="signal peptide" evidence="1">
    <location>
        <begin position="1"/>
        <end position="23"/>
    </location>
</feature>
<gene>
    <name evidence="2" type="ORF">T11_1370</name>
</gene>
<protein>
    <submittedName>
        <fullName evidence="2">Uncharacterized protein</fullName>
    </submittedName>
</protein>
<evidence type="ECO:0000313" key="3">
    <source>
        <dbReference type="Proteomes" id="UP000055024"/>
    </source>
</evidence>
<accession>A0A0V1GP86</accession>
<dbReference type="OrthoDB" id="10528272at2759"/>
<comment type="caution">
    <text evidence="2">The sequence shown here is derived from an EMBL/GenBank/DDBJ whole genome shotgun (WGS) entry which is preliminary data.</text>
</comment>
<dbReference type="AlphaFoldDB" id="A0A0V1GP86"/>
<evidence type="ECO:0000256" key="1">
    <source>
        <dbReference type="SAM" id="SignalP"/>
    </source>
</evidence>
<reference evidence="2 3" key="1">
    <citation type="submission" date="2015-01" db="EMBL/GenBank/DDBJ databases">
        <title>Evolution of Trichinella species and genotypes.</title>
        <authorList>
            <person name="Korhonen P.K."/>
            <person name="Edoardo P."/>
            <person name="Giuseppe L.R."/>
            <person name="Gasser R.B."/>
        </authorList>
    </citation>
    <scope>NUCLEOTIDE SEQUENCE [LARGE SCALE GENOMIC DNA]</scope>
    <source>
        <strain evidence="2">ISS1029</strain>
    </source>
</reference>
<dbReference type="EMBL" id="JYDP01000595">
    <property type="protein sequence ID" value="KRZ00054.1"/>
    <property type="molecule type" value="Genomic_DNA"/>
</dbReference>
<keyword evidence="3" id="KW-1185">Reference proteome</keyword>
<evidence type="ECO:0000313" key="2">
    <source>
        <dbReference type="EMBL" id="KRZ00054.1"/>
    </source>
</evidence>
<feature type="chain" id="PRO_5006878545" evidence="1">
    <location>
        <begin position="24"/>
        <end position="126"/>
    </location>
</feature>
<dbReference type="Proteomes" id="UP000055024">
    <property type="component" value="Unassembled WGS sequence"/>
</dbReference>
<organism evidence="2 3">
    <name type="scientific">Trichinella zimbabwensis</name>
    <dbReference type="NCBI Taxonomy" id="268475"/>
    <lineage>
        <taxon>Eukaryota</taxon>
        <taxon>Metazoa</taxon>
        <taxon>Ecdysozoa</taxon>
        <taxon>Nematoda</taxon>
        <taxon>Enoplea</taxon>
        <taxon>Dorylaimia</taxon>
        <taxon>Trichinellida</taxon>
        <taxon>Trichinellidae</taxon>
        <taxon>Trichinella</taxon>
    </lineage>
</organism>
<keyword evidence="1" id="KW-0732">Signal</keyword>